<sequence>MVFQLICPINTRLQILSKSAGNKHIRETRKNDVSTSLAGTQEENMEMVLATASGRIEWEANASCNRRSAKLNRHIGILDMLIHSRYCVITNSYYAMGTLTQVLITRS</sequence>
<proteinExistence type="predicted"/>
<evidence type="ECO:0000313" key="1">
    <source>
        <dbReference type="EMBL" id="TGO02224.1"/>
    </source>
</evidence>
<dbReference type="EMBL" id="JSZA02000184">
    <property type="protein sequence ID" value="TGO02224.1"/>
    <property type="molecule type" value="Genomic_DNA"/>
</dbReference>
<protein>
    <submittedName>
        <fullName evidence="1">Uncharacterized protein</fullName>
    </submittedName>
</protein>
<organism evidence="1 2">
    <name type="scientific">Candidatus Thiomargarita nelsonii</name>
    <dbReference type="NCBI Taxonomy" id="1003181"/>
    <lineage>
        <taxon>Bacteria</taxon>
        <taxon>Pseudomonadati</taxon>
        <taxon>Pseudomonadota</taxon>
        <taxon>Gammaproteobacteria</taxon>
        <taxon>Thiotrichales</taxon>
        <taxon>Thiotrichaceae</taxon>
        <taxon>Thiomargarita</taxon>
    </lineage>
</organism>
<comment type="caution">
    <text evidence="1">The sequence shown here is derived from an EMBL/GenBank/DDBJ whole genome shotgun (WGS) entry which is preliminary data.</text>
</comment>
<dbReference type="AlphaFoldDB" id="A0A4E0RNU0"/>
<accession>A0A4E0RNU0</accession>
<reference evidence="1 2" key="1">
    <citation type="journal article" date="2016" name="Front. Microbiol.">
        <title>Single-Cell (Meta-)Genomics of a Dimorphic Candidatus Thiomargarita nelsonii Reveals Genomic Plasticity.</title>
        <authorList>
            <person name="Flood B.E."/>
            <person name="Fliss P."/>
            <person name="Jones D.S."/>
            <person name="Dick G.J."/>
            <person name="Jain S."/>
            <person name="Kaster A.K."/>
            <person name="Winkel M."/>
            <person name="Mussmann M."/>
            <person name="Bailey J."/>
        </authorList>
    </citation>
    <scope>NUCLEOTIDE SEQUENCE [LARGE SCALE GENOMIC DNA]</scope>
    <source>
        <strain evidence="1">Hydrate Ridge</strain>
    </source>
</reference>
<dbReference type="Proteomes" id="UP000030428">
    <property type="component" value="Unassembled WGS sequence"/>
</dbReference>
<name>A0A4E0RNU0_9GAMM</name>
<keyword evidence="2" id="KW-1185">Reference proteome</keyword>
<evidence type="ECO:0000313" key="2">
    <source>
        <dbReference type="Proteomes" id="UP000030428"/>
    </source>
</evidence>
<gene>
    <name evidence="1" type="ORF">PN36_28460</name>
</gene>